<dbReference type="EMBL" id="APJX01000013">
    <property type="protein sequence ID" value="EMS77666.1"/>
    <property type="molecule type" value="Genomic_DNA"/>
</dbReference>
<accession>S0G1U0</accession>
<comment type="catalytic activity">
    <reaction evidence="3">
        <text>L-aspartate + L-glutamine + ATP + H2O = L-asparagine + L-glutamate + AMP + diphosphate + H(+)</text>
        <dbReference type="Rhea" id="RHEA:12228"/>
        <dbReference type="ChEBI" id="CHEBI:15377"/>
        <dbReference type="ChEBI" id="CHEBI:15378"/>
        <dbReference type="ChEBI" id="CHEBI:29985"/>
        <dbReference type="ChEBI" id="CHEBI:29991"/>
        <dbReference type="ChEBI" id="CHEBI:30616"/>
        <dbReference type="ChEBI" id="CHEBI:33019"/>
        <dbReference type="ChEBI" id="CHEBI:58048"/>
        <dbReference type="ChEBI" id="CHEBI:58359"/>
        <dbReference type="ChEBI" id="CHEBI:456215"/>
        <dbReference type="EC" id="6.3.5.4"/>
    </reaction>
</comment>
<dbReference type="SUPFAM" id="SSF56235">
    <property type="entry name" value="N-terminal nucleophile aminohydrolases (Ntn hydrolases)"/>
    <property type="match status" value="1"/>
</dbReference>
<evidence type="ECO:0000256" key="3">
    <source>
        <dbReference type="ARBA" id="ARBA00048741"/>
    </source>
</evidence>
<dbReference type="Gene3D" id="3.60.20.10">
    <property type="entry name" value="Glutamine Phosphoribosylpyrophosphate, subunit 1, domain 1"/>
    <property type="match status" value="1"/>
</dbReference>
<organism evidence="4 5">
    <name type="scientific">Desulfotignum phosphitoxidans DSM 13687</name>
    <dbReference type="NCBI Taxonomy" id="1286635"/>
    <lineage>
        <taxon>Bacteria</taxon>
        <taxon>Pseudomonadati</taxon>
        <taxon>Thermodesulfobacteriota</taxon>
        <taxon>Desulfobacteria</taxon>
        <taxon>Desulfobacterales</taxon>
        <taxon>Desulfobacteraceae</taxon>
        <taxon>Desulfotignum</taxon>
    </lineage>
</organism>
<dbReference type="GO" id="GO:0004066">
    <property type="term" value="F:asparagine synthase (glutamine-hydrolyzing) activity"/>
    <property type="evidence" value="ECO:0007669"/>
    <property type="project" value="UniProtKB-EC"/>
</dbReference>
<keyword evidence="4" id="KW-0436">Ligase</keyword>
<comment type="caution">
    <text evidence="4">The sequence shown here is derived from an EMBL/GenBank/DDBJ whole genome shotgun (WGS) entry which is preliminary data.</text>
</comment>
<evidence type="ECO:0000256" key="1">
    <source>
        <dbReference type="ARBA" id="ARBA00005187"/>
    </source>
</evidence>
<gene>
    <name evidence="4" type="primary">asnA</name>
    <name evidence="4" type="ORF">Dpo_13c00640</name>
</gene>
<protein>
    <recommendedName>
        <fullName evidence="2">asparagine synthase (glutamine-hydrolyzing)</fullName>
        <ecNumber evidence="2">6.3.5.4</ecNumber>
    </recommendedName>
</protein>
<dbReference type="EC" id="6.3.5.4" evidence="2"/>
<dbReference type="AlphaFoldDB" id="S0G1U0"/>
<dbReference type="Gene3D" id="3.40.50.620">
    <property type="entry name" value="HUPs"/>
    <property type="match status" value="1"/>
</dbReference>
<proteinExistence type="predicted"/>
<dbReference type="InterPro" id="IPR014729">
    <property type="entry name" value="Rossmann-like_a/b/a_fold"/>
</dbReference>
<dbReference type="Proteomes" id="UP000014216">
    <property type="component" value="Unassembled WGS sequence"/>
</dbReference>
<dbReference type="PANTHER" id="PTHR43284">
    <property type="entry name" value="ASPARAGINE SYNTHETASE (GLUTAMINE-HYDROLYZING)"/>
    <property type="match status" value="1"/>
</dbReference>
<evidence type="ECO:0000313" key="4">
    <source>
        <dbReference type="EMBL" id="EMS77666.1"/>
    </source>
</evidence>
<dbReference type="SUPFAM" id="SSF52402">
    <property type="entry name" value="Adenine nucleotide alpha hydrolases-like"/>
    <property type="match status" value="1"/>
</dbReference>
<name>S0G1U0_9BACT</name>
<dbReference type="InterPro" id="IPR051786">
    <property type="entry name" value="ASN_synthetase/amidase"/>
</dbReference>
<sequence length="614" mass="72157">MIFDLFFEYSFKNGHSEPLNEITFKREARYAGIKGVENCIRFTNGYCVTMNRRQFQDSFFRQGDHFLWIFGYVYSNKKYEAKTGNPVGLLNAENLFNLKNQYPEQWQYFVKGSYVIVLFDESEKQVRTYTDFLNVLPLYYAFDGSRLIISSNTAMMLKRSWIDRTPDKLALTMQHLFDYMLGEHYFIKGIRRMENARCYHFGPDGMDRRVLWDVENLKHDKLLPRKKSLELLGEQLKENVNVYARFADPLLVSLTGGFDGRTNVAMLERSPDTFKCYSYGMPGSKQIRVPQKVAERLNLTYEPIYLDDMFIEQYDELSAQASYFSNGTAPVGFADKPFAYSRLNQYSDTIITGLFGSEVLRPLHNNKIQVNDQSFAIFLEPDLKDGIKKAVNNLEGFTFSDFNLHDYEEELYFYLKENFFDKYENYDPVTRFFFFIIQEGLRKYFSQEISIERVYLTTKFPYFDMDVVELIYQTTWAGMYNGFLGESKFKRRKGQLLYAHIMKKYCPEIMNIEMDRGYTPGALLYPFPLNYLVIAWGVVKAKKYMKNAGGNDTFKTEIWAKNILGQIANFPDNFAGINLNGKMLNESLKMEQAGRYLTYRHMSAIKQFFHMVEE</sequence>
<keyword evidence="5" id="KW-1185">Reference proteome</keyword>
<reference evidence="4 5" key="1">
    <citation type="journal article" date="2013" name="Genome Announc.">
        <title>Draft Genome Sequence of Desulfotignum phosphitoxidans DSM 13687 Strain FiPS-3.</title>
        <authorList>
            <person name="Poehlein A."/>
            <person name="Daniel R."/>
            <person name="Simeonova D.D."/>
        </authorList>
    </citation>
    <scope>NUCLEOTIDE SEQUENCE [LARGE SCALE GENOMIC DNA]</scope>
    <source>
        <strain evidence="4 5">DSM 13687</strain>
    </source>
</reference>
<comment type="pathway">
    <text evidence="1">Amino-acid biosynthesis; L-asparagine biosynthesis; L-asparagine from L-aspartate (L-Gln route): step 1/1.</text>
</comment>
<evidence type="ECO:0000256" key="2">
    <source>
        <dbReference type="ARBA" id="ARBA00012737"/>
    </source>
</evidence>
<dbReference type="InterPro" id="IPR029055">
    <property type="entry name" value="Ntn_hydrolases_N"/>
</dbReference>
<dbReference type="PANTHER" id="PTHR43284:SF1">
    <property type="entry name" value="ASPARAGINE SYNTHETASE"/>
    <property type="match status" value="1"/>
</dbReference>
<evidence type="ECO:0000313" key="5">
    <source>
        <dbReference type="Proteomes" id="UP000014216"/>
    </source>
</evidence>